<dbReference type="OrthoDB" id="5957492at2"/>
<gene>
    <name evidence="1" type="ORF">B1806_04940</name>
</gene>
<comment type="caution">
    <text evidence="1">The sequence shown here is derived from an EMBL/GenBank/DDBJ whole genome shotgun (WGS) entry which is preliminary data.</text>
</comment>
<sequence length="94" mass="10637">MAANTDAFRRFQEELAALDRAAQQHPAPNSQEAEMSRAKSEFLLLRKRYNLSVADVIAFFPQEDGIEYLRQIIAESEHGARRAGKRQASSKTKT</sequence>
<evidence type="ECO:0000313" key="1">
    <source>
        <dbReference type="EMBL" id="THD11076.1"/>
    </source>
</evidence>
<organism evidence="1 2">
    <name type="scientific">Metallibacterium scheffleri</name>
    <dbReference type="NCBI Taxonomy" id="993689"/>
    <lineage>
        <taxon>Bacteria</taxon>
        <taxon>Pseudomonadati</taxon>
        <taxon>Pseudomonadota</taxon>
        <taxon>Gammaproteobacteria</taxon>
        <taxon>Lysobacterales</taxon>
        <taxon>Rhodanobacteraceae</taxon>
        <taxon>Metallibacterium</taxon>
    </lineage>
</organism>
<dbReference type="EMBL" id="MWQO01000016">
    <property type="protein sequence ID" value="THD11076.1"/>
    <property type="molecule type" value="Genomic_DNA"/>
</dbReference>
<dbReference type="AlphaFoldDB" id="A0A4S3KQA3"/>
<dbReference type="Proteomes" id="UP000307749">
    <property type="component" value="Unassembled WGS sequence"/>
</dbReference>
<proteinExistence type="predicted"/>
<protein>
    <recommendedName>
        <fullName evidence="3">2-hydroxyacyl-CoA dehydratase</fullName>
    </recommendedName>
</protein>
<evidence type="ECO:0008006" key="3">
    <source>
        <dbReference type="Google" id="ProtNLM"/>
    </source>
</evidence>
<reference evidence="1 2" key="1">
    <citation type="submission" date="2017-02" db="EMBL/GenBank/DDBJ databases">
        <title>Whole genome sequencing of Metallibacterium scheffleri DSM 24874 (T).</title>
        <authorList>
            <person name="Kumar S."/>
            <person name="Patil P."/>
            <person name="Patil P.B."/>
        </authorList>
    </citation>
    <scope>NUCLEOTIDE SEQUENCE [LARGE SCALE GENOMIC DNA]</scope>
    <source>
        <strain evidence="1 2">DSM 24874</strain>
    </source>
</reference>
<keyword evidence="2" id="KW-1185">Reference proteome</keyword>
<evidence type="ECO:0000313" key="2">
    <source>
        <dbReference type="Proteomes" id="UP000307749"/>
    </source>
</evidence>
<accession>A0A4S3KQA3</accession>
<dbReference type="RefSeq" id="WP_081126481.1">
    <property type="nucleotide sequence ID" value="NZ_LDOS01000001.1"/>
</dbReference>
<name>A0A4S3KQA3_9GAMM</name>